<evidence type="ECO:0000313" key="2">
    <source>
        <dbReference type="EMBL" id="CAA9435520.1"/>
    </source>
</evidence>
<feature type="compositionally biased region" description="Basic residues" evidence="1">
    <location>
        <begin position="251"/>
        <end position="261"/>
    </location>
</feature>
<sequence>DYPGSRVRPPLRAPRRLRAARRPQGVHSKRRAGRHRDLRRPDAAVHEQGVLAGERLPELAARDSALRRHPWQPRYTLARRGGPEPGLRGAPTRAGAQLQVLAVPQAHLGRPEPFAGGAGSGRSGPEHGARHLARVAHQAVSGPRCDRARQARGYREGKVGLRGGGPGGGQARHDPPQPHPRRALRPPRPGEHRAGPPRLLGPRYGAHPLRPRPPGRRPHDREGRPRPRHLHRRHHLQPHQTRAGLLLQPRRDKRKQPPHHRPLLEGRRGLRALGRPGFPPAGPLPSHL</sequence>
<feature type="compositionally biased region" description="Basic and acidic residues" evidence="1">
    <location>
        <begin position="55"/>
        <end position="66"/>
    </location>
</feature>
<feature type="compositionally biased region" description="Pro residues" evidence="1">
    <location>
        <begin position="277"/>
        <end position="288"/>
    </location>
</feature>
<feature type="compositionally biased region" description="Basic residues" evidence="1">
    <location>
        <begin position="226"/>
        <end position="237"/>
    </location>
</feature>
<protein>
    <submittedName>
        <fullName evidence="2">3',5'-cyclic-nucleotide phosphodiesterase</fullName>
    </submittedName>
</protein>
<feature type="compositionally biased region" description="Basic residues" evidence="1">
    <location>
        <begin position="27"/>
        <end position="38"/>
    </location>
</feature>
<feature type="compositionally biased region" description="Gly residues" evidence="1">
    <location>
        <begin position="160"/>
        <end position="170"/>
    </location>
</feature>
<dbReference type="AlphaFoldDB" id="A0A6J4Q5P5"/>
<accession>A0A6J4Q5P5</accession>
<dbReference type="EMBL" id="CADCUZ010000151">
    <property type="protein sequence ID" value="CAA9435520.1"/>
    <property type="molecule type" value="Genomic_DNA"/>
</dbReference>
<gene>
    <name evidence="2" type="ORF">AVDCRST_MAG55-2983</name>
</gene>
<feature type="compositionally biased region" description="Basic and acidic residues" evidence="1">
    <location>
        <begin position="144"/>
        <end position="159"/>
    </location>
</feature>
<feature type="region of interest" description="Disordered" evidence="1">
    <location>
        <begin position="109"/>
        <end position="288"/>
    </location>
</feature>
<reference evidence="2" key="1">
    <citation type="submission" date="2020-02" db="EMBL/GenBank/DDBJ databases">
        <authorList>
            <person name="Meier V. D."/>
        </authorList>
    </citation>
    <scope>NUCLEOTIDE SEQUENCE</scope>
    <source>
        <strain evidence="2">AVDCRST_MAG55</strain>
    </source>
</reference>
<evidence type="ECO:0000256" key="1">
    <source>
        <dbReference type="SAM" id="MobiDB-lite"/>
    </source>
</evidence>
<feature type="non-terminal residue" evidence="2">
    <location>
        <position position="1"/>
    </location>
</feature>
<proteinExistence type="predicted"/>
<feature type="region of interest" description="Disordered" evidence="1">
    <location>
        <begin position="1"/>
        <end position="91"/>
    </location>
</feature>
<feature type="non-terminal residue" evidence="2">
    <location>
        <position position="288"/>
    </location>
</feature>
<name>A0A6J4Q5P5_9ACTN</name>
<organism evidence="2">
    <name type="scientific">uncultured Rubrobacteraceae bacterium</name>
    <dbReference type="NCBI Taxonomy" id="349277"/>
    <lineage>
        <taxon>Bacteria</taxon>
        <taxon>Bacillati</taxon>
        <taxon>Actinomycetota</taxon>
        <taxon>Rubrobacteria</taxon>
        <taxon>Rubrobacterales</taxon>
        <taxon>Rubrobacteraceae</taxon>
        <taxon>environmental samples</taxon>
    </lineage>
</organism>